<name>X1EYH2_9ZZZZ</name>
<sequence>IKLLTKIDLLDLINQIDEKIFTYATMEDVIPDQV</sequence>
<gene>
    <name evidence="1" type="ORF">S01H4_56419</name>
</gene>
<comment type="caution">
    <text evidence="1">The sequence shown here is derived from an EMBL/GenBank/DDBJ whole genome shotgun (WGS) entry which is preliminary data.</text>
</comment>
<proteinExistence type="predicted"/>
<reference evidence="1" key="1">
    <citation type="journal article" date="2014" name="Front. Microbiol.">
        <title>High frequency of phylogenetically diverse reductive dehalogenase-homologous genes in deep subseafloor sedimentary metagenomes.</title>
        <authorList>
            <person name="Kawai M."/>
            <person name="Futagami T."/>
            <person name="Toyoda A."/>
            <person name="Takaki Y."/>
            <person name="Nishi S."/>
            <person name="Hori S."/>
            <person name="Arai W."/>
            <person name="Tsubouchi T."/>
            <person name="Morono Y."/>
            <person name="Uchiyama I."/>
            <person name="Ito T."/>
            <person name="Fujiyama A."/>
            <person name="Inagaki F."/>
            <person name="Takami H."/>
        </authorList>
    </citation>
    <scope>NUCLEOTIDE SEQUENCE</scope>
    <source>
        <strain evidence="1">Expedition CK06-06</strain>
    </source>
</reference>
<dbReference type="EMBL" id="BART01032687">
    <property type="protein sequence ID" value="GAH13648.1"/>
    <property type="molecule type" value="Genomic_DNA"/>
</dbReference>
<organism evidence="1">
    <name type="scientific">marine sediment metagenome</name>
    <dbReference type="NCBI Taxonomy" id="412755"/>
    <lineage>
        <taxon>unclassified sequences</taxon>
        <taxon>metagenomes</taxon>
        <taxon>ecological metagenomes</taxon>
    </lineage>
</organism>
<protein>
    <submittedName>
        <fullName evidence="1">Uncharacterized protein</fullName>
    </submittedName>
</protein>
<feature type="non-terminal residue" evidence="1">
    <location>
        <position position="1"/>
    </location>
</feature>
<accession>X1EYH2</accession>
<dbReference type="AlphaFoldDB" id="X1EYH2"/>
<evidence type="ECO:0000313" key="1">
    <source>
        <dbReference type="EMBL" id="GAH13648.1"/>
    </source>
</evidence>